<dbReference type="GO" id="GO:0003677">
    <property type="term" value="F:DNA binding"/>
    <property type="evidence" value="ECO:0007669"/>
    <property type="project" value="UniProtKB-KW"/>
</dbReference>
<reference evidence="8" key="1">
    <citation type="submission" date="2020-09" db="EMBL/GenBank/DDBJ databases">
        <title>Genome-Enabled Discovery of Anthraquinone Biosynthesis in Senna tora.</title>
        <authorList>
            <person name="Kang S.-H."/>
            <person name="Pandey R.P."/>
            <person name="Lee C.-M."/>
            <person name="Sim J.-S."/>
            <person name="Jeong J.-T."/>
            <person name="Choi B.-S."/>
            <person name="Jung M."/>
            <person name="Ginzburg D."/>
            <person name="Zhao K."/>
            <person name="Won S.Y."/>
            <person name="Oh T.-J."/>
            <person name="Yu Y."/>
            <person name="Kim N.-H."/>
            <person name="Lee O.R."/>
            <person name="Lee T.-H."/>
            <person name="Bashyal P."/>
            <person name="Kim T.-S."/>
            <person name="Lee W.-H."/>
            <person name="Kawkins C."/>
            <person name="Kim C.-K."/>
            <person name="Kim J.S."/>
            <person name="Ahn B.O."/>
            <person name="Rhee S.Y."/>
            <person name="Sohng J.K."/>
        </authorList>
    </citation>
    <scope>NUCLEOTIDE SEQUENCE</scope>
    <source>
        <tissue evidence="8">Leaf</tissue>
    </source>
</reference>
<dbReference type="InterPro" id="IPR045314">
    <property type="entry name" value="bZIP_plant_GBF1"/>
</dbReference>
<dbReference type="GO" id="GO:0046983">
    <property type="term" value="F:protein dimerization activity"/>
    <property type="evidence" value="ECO:0007669"/>
    <property type="project" value="UniProtKB-ARBA"/>
</dbReference>
<dbReference type="CDD" id="cd14702">
    <property type="entry name" value="bZIP_plant_GBF1"/>
    <property type="match status" value="1"/>
</dbReference>
<dbReference type="PANTHER" id="PTHR28630">
    <property type="match status" value="1"/>
</dbReference>
<keyword evidence="4" id="KW-0804">Transcription</keyword>
<dbReference type="CDD" id="cd02970">
    <property type="entry name" value="PRX_like2"/>
    <property type="match status" value="1"/>
</dbReference>
<dbReference type="InterPro" id="IPR046347">
    <property type="entry name" value="bZIP_sf"/>
</dbReference>
<feature type="region of interest" description="Disordered" evidence="6">
    <location>
        <begin position="46"/>
        <end position="105"/>
    </location>
</feature>
<keyword evidence="5" id="KW-0539">Nucleus</keyword>
<protein>
    <submittedName>
        <fullName evidence="8">Thioredoxin-like protein AAED1, chloroplastic</fullName>
    </submittedName>
</protein>
<evidence type="ECO:0000313" key="9">
    <source>
        <dbReference type="Proteomes" id="UP000634136"/>
    </source>
</evidence>
<dbReference type="EMBL" id="JAAIUW010000006">
    <property type="protein sequence ID" value="KAF7828596.1"/>
    <property type="molecule type" value="Genomic_DNA"/>
</dbReference>
<organism evidence="8 9">
    <name type="scientific">Senna tora</name>
    <dbReference type="NCBI Taxonomy" id="362788"/>
    <lineage>
        <taxon>Eukaryota</taxon>
        <taxon>Viridiplantae</taxon>
        <taxon>Streptophyta</taxon>
        <taxon>Embryophyta</taxon>
        <taxon>Tracheophyta</taxon>
        <taxon>Spermatophyta</taxon>
        <taxon>Magnoliopsida</taxon>
        <taxon>eudicotyledons</taxon>
        <taxon>Gunneridae</taxon>
        <taxon>Pentapetalae</taxon>
        <taxon>rosids</taxon>
        <taxon>fabids</taxon>
        <taxon>Fabales</taxon>
        <taxon>Fabaceae</taxon>
        <taxon>Caesalpinioideae</taxon>
        <taxon>Cassia clade</taxon>
        <taxon>Senna</taxon>
    </lineage>
</organism>
<dbReference type="Gene3D" id="1.20.5.170">
    <property type="match status" value="1"/>
</dbReference>
<evidence type="ECO:0000256" key="2">
    <source>
        <dbReference type="ARBA" id="ARBA00023015"/>
    </source>
</evidence>
<dbReference type="Proteomes" id="UP000634136">
    <property type="component" value="Unassembled WGS sequence"/>
</dbReference>
<dbReference type="InterPro" id="IPR032801">
    <property type="entry name" value="PXL2A/B/C"/>
</dbReference>
<dbReference type="Pfam" id="PF13911">
    <property type="entry name" value="AhpC-TSA_2"/>
    <property type="match status" value="1"/>
</dbReference>
<evidence type="ECO:0000313" key="8">
    <source>
        <dbReference type="EMBL" id="KAF7828596.1"/>
    </source>
</evidence>
<dbReference type="FunFam" id="3.40.30.10:FF:000166">
    <property type="entry name" value="Thioredoxin-like protein AAED1, chloroplastic"/>
    <property type="match status" value="1"/>
</dbReference>
<dbReference type="AlphaFoldDB" id="A0A834TY98"/>
<accession>A0A834TY98</accession>
<dbReference type="GO" id="GO:0005634">
    <property type="term" value="C:nucleus"/>
    <property type="evidence" value="ECO:0007669"/>
    <property type="project" value="UniProtKB-SubCell"/>
</dbReference>
<evidence type="ECO:0000256" key="4">
    <source>
        <dbReference type="ARBA" id="ARBA00023163"/>
    </source>
</evidence>
<keyword evidence="9" id="KW-1185">Reference proteome</keyword>
<comment type="caution">
    <text evidence="8">The sequence shown here is derived from an EMBL/GenBank/DDBJ whole genome shotgun (WGS) entry which is preliminary data.</text>
</comment>
<evidence type="ECO:0000256" key="5">
    <source>
        <dbReference type="ARBA" id="ARBA00023242"/>
    </source>
</evidence>
<comment type="subcellular location">
    <subcellularLocation>
        <location evidence="1">Nucleus</location>
    </subcellularLocation>
</comment>
<dbReference type="FunFam" id="1.20.5.170:FF:000020">
    <property type="entry name" value="BZIP transcription factor"/>
    <property type="match status" value="1"/>
</dbReference>
<name>A0A834TY98_9FABA</name>
<evidence type="ECO:0000256" key="1">
    <source>
        <dbReference type="ARBA" id="ARBA00004123"/>
    </source>
</evidence>
<dbReference type="GO" id="GO:0003700">
    <property type="term" value="F:DNA-binding transcription factor activity"/>
    <property type="evidence" value="ECO:0007669"/>
    <property type="project" value="InterPro"/>
</dbReference>
<proteinExistence type="predicted"/>
<dbReference type="OrthoDB" id="40334at2759"/>
<sequence length="485" mass="54385">MLSTLPPSDPLLGNPFSAFDGGFPPWEMPDFSSLFKPLPTKQPVVDVVTNSSSGSDEPDLQTHSAKRKTPGSEPNPADCVMEERKRRRMVSNRESARRSRMRKQRHLENLRNQVNKFRMENRELNNRLQFLLHHSNRVRTENEWLQSERTMLRQRLSTITQFLVLQQLQIKGMGNQIEIHHHPCAKVFEEGPYEPQACPPKRRECCHWNEPFCSSFIQSDAMELISAQNLLSPPTSFRPSLPSAIVSSHSFSIPFLPPKSYAFSTGAIYISNNRGSAAVKRKAPMVARASTLPYSPNIAEDLADVTILTAAGEPVMFKDLWDQNQGIAVVALLRHFGCPCCWELASALKENKSRFDSAGVKLIAVGVGAPNKARILAERLPFPMDCLYADPECKAYKILDLYHGFGRTFFNPASAKVLSRFDALQKAVKNYSIEATPDDRSGVLQQGGMFVFKGKQLLYARKDEGTGDHAPLDDIFYVCCKAPVA</sequence>
<keyword evidence="2" id="KW-0805">Transcription regulation</keyword>
<dbReference type="PROSITE" id="PS00036">
    <property type="entry name" value="BZIP_BASIC"/>
    <property type="match status" value="1"/>
</dbReference>
<evidence type="ECO:0000256" key="3">
    <source>
        <dbReference type="ARBA" id="ARBA00023125"/>
    </source>
</evidence>
<keyword evidence="3" id="KW-0238">DNA-binding</keyword>
<evidence type="ECO:0000256" key="6">
    <source>
        <dbReference type="SAM" id="MobiDB-lite"/>
    </source>
</evidence>
<dbReference type="SUPFAM" id="SSF52833">
    <property type="entry name" value="Thioredoxin-like"/>
    <property type="match status" value="1"/>
</dbReference>
<dbReference type="InterPro" id="IPR036249">
    <property type="entry name" value="Thioredoxin-like_sf"/>
</dbReference>
<dbReference type="SUPFAM" id="SSF57959">
    <property type="entry name" value="Leucine zipper domain"/>
    <property type="match status" value="1"/>
</dbReference>
<feature type="domain" description="BZIP" evidence="7">
    <location>
        <begin position="82"/>
        <end position="145"/>
    </location>
</feature>
<dbReference type="Pfam" id="PF00170">
    <property type="entry name" value="bZIP_1"/>
    <property type="match status" value="1"/>
</dbReference>
<gene>
    <name evidence="8" type="ORF">G2W53_019760</name>
</gene>
<dbReference type="PANTHER" id="PTHR28630:SF23">
    <property type="entry name" value="THIOREDOXIN SUPERFAMILY PROTEIN"/>
    <property type="match status" value="1"/>
</dbReference>
<dbReference type="InterPro" id="IPR004827">
    <property type="entry name" value="bZIP"/>
</dbReference>
<evidence type="ECO:0000259" key="7">
    <source>
        <dbReference type="PROSITE" id="PS50217"/>
    </source>
</evidence>
<dbReference type="GO" id="GO:0009507">
    <property type="term" value="C:chloroplast"/>
    <property type="evidence" value="ECO:0007669"/>
    <property type="project" value="TreeGrafter"/>
</dbReference>
<dbReference type="SMART" id="SM00338">
    <property type="entry name" value="BRLZ"/>
    <property type="match status" value="1"/>
</dbReference>
<dbReference type="Gene3D" id="3.40.30.10">
    <property type="entry name" value="Glutaredoxin"/>
    <property type="match status" value="1"/>
</dbReference>
<dbReference type="PROSITE" id="PS50217">
    <property type="entry name" value="BZIP"/>
    <property type="match status" value="1"/>
</dbReference>